<keyword evidence="2" id="KW-1185">Reference proteome</keyword>
<dbReference type="EMBL" id="JBHSBD010000077">
    <property type="protein sequence ID" value="MFC3969754.1"/>
    <property type="molecule type" value="Genomic_DNA"/>
</dbReference>
<proteinExistence type="predicted"/>
<accession>A0ABV8ECX7</accession>
<organism evidence="1 2">
    <name type="scientific">Rhizobium lemnae</name>
    <dbReference type="NCBI Taxonomy" id="1214924"/>
    <lineage>
        <taxon>Bacteria</taxon>
        <taxon>Pseudomonadati</taxon>
        <taxon>Pseudomonadota</taxon>
        <taxon>Alphaproteobacteria</taxon>
        <taxon>Hyphomicrobiales</taxon>
        <taxon>Rhizobiaceae</taxon>
        <taxon>Rhizobium/Agrobacterium group</taxon>
        <taxon>Rhizobium</taxon>
    </lineage>
</organism>
<evidence type="ECO:0000313" key="2">
    <source>
        <dbReference type="Proteomes" id="UP001595697"/>
    </source>
</evidence>
<name>A0ABV8ECX7_9HYPH</name>
<evidence type="ECO:0000313" key="1">
    <source>
        <dbReference type="EMBL" id="MFC3969754.1"/>
    </source>
</evidence>
<gene>
    <name evidence="1" type="ORF">ACFOVS_16760</name>
</gene>
<reference evidence="2" key="1">
    <citation type="journal article" date="2019" name="Int. J. Syst. Evol. Microbiol.">
        <title>The Global Catalogue of Microorganisms (GCM) 10K type strain sequencing project: providing services to taxonomists for standard genome sequencing and annotation.</title>
        <authorList>
            <consortium name="The Broad Institute Genomics Platform"/>
            <consortium name="The Broad Institute Genome Sequencing Center for Infectious Disease"/>
            <person name="Wu L."/>
            <person name="Ma J."/>
        </authorList>
    </citation>
    <scope>NUCLEOTIDE SEQUENCE [LARGE SCALE GENOMIC DNA]</scope>
    <source>
        <strain evidence="2">TBRC 5781</strain>
    </source>
</reference>
<dbReference type="Proteomes" id="UP001595697">
    <property type="component" value="Unassembled WGS sequence"/>
</dbReference>
<comment type="caution">
    <text evidence="1">The sequence shown here is derived from an EMBL/GenBank/DDBJ whole genome shotgun (WGS) entry which is preliminary data.</text>
</comment>
<dbReference type="RefSeq" id="WP_247262541.1">
    <property type="nucleotide sequence ID" value="NZ_JALJQZ010000055.1"/>
</dbReference>
<sequence>MIIDPRQTALLLLRQPLTPSSGTARTPESTDLTLTANGQTAGSATLEESKEVSDALFSVNSTNLTKSKLELIDRTAEALGVTRDDFSDNKDFVAAMRDSLLQLKLKGGDQAILALERDLGLDELGIKITDIIDSASDPDRDDKVTEALKRNLGIISYSETGRGLVAVDATGVYRIKSA</sequence>
<protein>
    <submittedName>
        <fullName evidence="1">Uncharacterized protein</fullName>
    </submittedName>
</protein>